<feature type="binding site" evidence="7">
    <location>
        <begin position="88"/>
        <end position="89"/>
    </location>
    <ligand>
        <name>(2S)-2-hydroxy-3-oxobutyl phosphate</name>
        <dbReference type="ChEBI" id="CHEBI:58830"/>
    </ligand>
</feature>
<dbReference type="InterPro" id="IPR002180">
    <property type="entry name" value="LS/RS"/>
</dbReference>
<comment type="catalytic activity">
    <reaction evidence="6 7">
        <text>(2S)-2-hydroxy-3-oxobutyl phosphate + 5-amino-6-(D-ribitylamino)uracil = 6,7-dimethyl-8-(1-D-ribityl)lumazine + phosphate + 2 H2O + H(+)</text>
        <dbReference type="Rhea" id="RHEA:26152"/>
        <dbReference type="ChEBI" id="CHEBI:15377"/>
        <dbReference type="ChEBI" id="CHEBI:15378"/>
        <dbReference type="ChEBI" id="CHEBI:15934"/>
        <dbReference type="ChEBI" id="CHEBI:43474"/>
        <dbReference type="ChEBI" id="CHEBI:58201"/>
        <dbReference type="ChEBI" id="CHEBI:58830"/>
        <dbReference type="EC" id="2.5.1.78"/>
    </reaction>
</comment>
<dbReference type="UniPathway" id="UPA00275">
    <property type="reaction ID" value="UER00404"/>
</dbReference>
<dbReference type="OrthoDB" id="9809709at2"/>
<dbReference type="GO" id="GO:0009231">
    <property type="term" value="P:riboflavin biosynthetic process"/>
    <property type="evidence" value="ECO:0007669"/>
    <property type="project" value="UniProtKB-UniRule"/>
</dbReference>
<feature type="binding site" evidence="7">
    <location>
        <position position="130"/>
    </location>
    <ligand>
        <name>(2S)-2-hydroxy-3-oxobutyl phosphate</name>
        <dbReference type="ChEBI" id="CHEBI:58830"/>
    </ligand>
</feature>
<dbReference type="AlphaFoldDB" id="A0A5C6A1C4"/>
<evidence type="ECO:0000256" key="6">
    <source>
        <dbReference type="ARBA" id="ARBA00048785"/>
    </source>
</evidence>
<evidence type="ECO:0000256" key="5">
    <source>
        <dbReference type="ARBA" id="ARBA00022679"/>
    </source>
</evidence>
<dbReference type="NCBIfam" id="TIGR00114">
    <property type="entry name" value="lumazine-synth"/>
    <property type="match status" value="1"/>
</dbReference>
<dbReference type="EC" id="2.5.1.78" evidence="3 7"/>
<dbReference type="GO" id="GO:0009349">
    <property type="term" value="C:riboflavin synthase complex"/>
    <property type="evidence" value="ECO:0007669"/>
    <property type="project" value="UniProtKB-UniRule"/>
</dbReference>
<feature type="binding site" evidence="7">
    <location>
        <begin position="59"/>
        <end position="61"/>
    </location>
    <ligand>
        <name>5-amino-6-(D-ribitylamino)uracil</name>
        <dbReference type="ChEBI" id="CHEBI:15934"/>
    </ligand>
</feature>
<dbReference type="EMBL" id="SJPR01000008">
    <property type="protein sequence ID" value="TWT93369.1"/>
    <property type="molecule type" value="Genomic_DNA"/>
</dbReference>
<evidence type="ECO:0000256" key="2">
    <source>
        <dbReference type="ARBA" id="ARBA00007424"/>
    </source>
</evidence>
<reference evidence="8 9" key="1">
    <citation type="submission" date="2019-02" db="EMBL/GenBank/DDBJ databases">
        <title>Deep-cultivation of Planctomycetes and their phenomic and genomic characterization uncovers novel biology.</title>
        <authorList>
            <person name="Wiegand S."/>
            <person name="Jogler M."/>
            <person name="Boedeker C."/>
            <person name="Pinto D."/>
            <person name="Vollmers J."/>
            <person name="Rivas-Marin E."/>
            <person name="Kohn T."/>
            <person name="Peeters S.H."/>
            <person name="Heuer A."/>
            <person name="Rast P."/>
            <person name="Oberbeckmann S."/>
            <person name="Bunk B."/>
            <person name="Jeske O."/>
            <person name="Meyerdierks A."/>
            <person name="Storesund J.E."/>
            <person name="Kallscheuer N."/>
            <person name="Luecker S."/>
            <person name="Lage O.M."/>
            <person name="Pohl T."/>
            <person name="Merkel B.J."/>
            <person name="Hornburger P."/>
            <person name="Mueller R.-W."/>
            <person name="Bruemmer F."/>
            <person name="Labrenz M."/>
            <person name="Spormann A.M."/>
            <person name="Op Den Camp H."/>
            <person name="Overmann J."/>
            <person name="Amann R."/>
            <person name="Jetten M.S.M."/>
            <person name="Mascher T."/>
            <person name="Medema M.H."/>
            <person name="Devos D.P."/>
            <person name="Kaster A.-K."/>
            <person name="Ovreas L."/>
            <person name="Rohde M."/>
            <person name="Galperin M.Y."/>
            <person name="Jogler C."/>
        </authorList>
    </citation>
    <scope>NUCLEOTIDE SEQUENCE [LARGE SCALE GENOMIC DNA]</scope>
    <source>
        <strain evidence="8 9">Pla108</strain>
    </source>
</reference>
<feature type="active site" description="Proton donor" evidence="7">
    <location>
        <position position="91"/>
    </location>
</feature>
<dbReference type="PANTHER" id="PTHR21058:SF0">
    <property type="entry name" value="6,7-DIMETHYL-8-RIBITYLLUMAZINE SYNTHASE"/>
    <property type="match status" value="1"/>
</dbReference>
<evidence type="ECO:0000256" key="7">
    <source>
        <dbReference type="HAMAP-Rule" id="MF_00178"/>
    </source>
</evidence>
<dbReference type="SUPFAM" id="SSF52121">
    <property type="entry name" value="Lumazine synthase"/>
    <property type="match status" value="1"/>
</dbReference>
<comment type="caution">
    <text evidence="8">The sequence shown here is derived from an EMBL/GenBank/DDBJ whole genome shotgun (WGS) entry which is preliminary data.</text>
</comment>
<organism evidence="8 9">
    <name type="scientific">Botrimarina colliarenosi</name>
    <dbReference type="NCBI Taxonomy" id="2528001"/>
    <lineage>
        <taxon>Bacteria</taxon>
        <taxon>Pseudomonadati</taxon>
        <taxon>Planctomycetota</taxon>
        <taxon>Planctomycetia</taxon>
        <taxon>Pirellulales</taxon>
        <taxon>Lacipirellulaceae</taxon>
        <taxon>Botrimarina</taxon>
    </lineage>
</organism>
<evidence type="ECO:0000313" key="8">
    <source>
        <dbReference type="EMBL" id="TWT93369.1"/>
    </source>
</evidence>
<feature type="binding site" evidence="7">
    <location>
        <begin position="83"/>
        <end position="85"/>
    </location>
    <ligand>
        <name>5-amino-6-(D-ribitylamino)uracil</name>
        <dbReference type="ChEBI" id="CHEBI:15934"/>
    </ligand>
</feature>
<keyword evidence="9" id="KW-1185">Reference proteome</keyword>
<protein>
    <recommendedName>
        <fullName evidence="3 7">6,7-dimethyl-8-ribityllumazine synthase</fullName>
        <shortName evidence="7">DMRL synthase</shortName>
        <shortName evidence="7">LS</shortName>
        <shortName evidence="7">Lumazine synthase</shortName>
        <ecNumber evidence="3 7">2.5.1.78</ecNumber>
    </recommendedName>
</protein>
<comment type="function">
    <text evidence="7">Catalyzes the formation of 6,7-dimethyl-8-ribityllumazine by condensation of 5-amino-6-(D-ribitylamino)uracil with 3,4-dihydroxy-2-butanone 4-phosphate. This is the penultimate step in the biosynthesis of riboflavin.</text>
</comment>
<evidence type="ECO:0000313" key="9">
    <source>
        <dbReference type="Proteomes" id="UP000317421"/>
    </source>
</evidence>
<accession>A0A5C6A1C4</accession>
<dbReference type="Proteomes" id="UP000317421">
    <property type="component" value="Unassembled WGS sequence"/>
</dbReference>
<feature type="binding site" evidence="7">
    <location>
        <position position="116"/>
    </location>
    <ligand>
        <name>5-amino-6-(D-ribitylamino)uracil</name>
        <dbReference type="ChEBI" id="CHEBI:15934"/>
    </ligand>
</feature>
<comment type="pathway">
    <text evidence="1 7">Cofactor biosynthesis; riboflavin biosynthesis; riboflavin from 2-hydroxy-3-oxobutyl phosphate and 5-amino-6-(D-ribitylamino)uracil: step 1/2.</text>
</comment>
<evidence type="ECO:0000256" key="4">
    <source>
        <dbReference type="ARBA" id="ARBA00022619"/>
    </source>
</evidence>
<keyword evidence="4 7" id="KW-0686">Riboflavin biosynthesis</keyword>
<evidence type="ECO:0000256" key="3">
    <source>
        <dbReference type="ARBA" id="ARBA00012664"/>
    </source>
</evidence>
<dbReference type="GO" id="GO:0000906">
    <property type="term" value="F:6,7-dimethyl-8-ribityllumazine synthase activity"/>
    <property type="evidence" value="ECO:0007669"/>
    <property type="project" value="UniProtKB-UniRule"/>
</dbReference>
<dbReference type="Pfam" id="PF00885">
    <property type="entry name" value="DMRL_synthase"/>
    <property type="match status" value="1"/>
</dbReference>
<feature type="binding site" evidence="7">
    <location>
        <position position="24"/>
    </location>
    <ligand>
        <name>5-amino-6-(D-ribitylamino)uracil</name>
        <dbReference type="ChEBI" id="CHEBI:15934"/>
    </ligand>
</feature>
<comment type="similarity">
    <text evidence="2 7">Belongs to the DMRL synthase family.</text>
</comment>
<dbReference type="Gene3D" id="3.40.50.960">
    <property type="entry name" value="Lumazine/riboflavin synthase"/>
    <property type="match status" value="1"/>
</dbReference>
<dbReference type="PANTHER" id="PTHR21058">
    <property type="entry name" value="6,7-DIMETHYL-8-RIBITYLLUMAZINE SYNTHASE DMRL SYNTHASE LUMAZINE SYNTHASE"/>
    <property type="match status" value="1"/>
</dbReference>
<dbReference type="RefSeq" id="WP_146446544.1">
    <property type="nucleotide sequence ID" value="NZ_SJPR01000008.1"/>
</dbReference>
<dbReference type="GO" id="GO:0005829">
    <property type="term" value="C:cytosol"/>
    <property type="evidence" value="ECO:0007669"/>
    <property type="project" value="TreeGrafter"/>
</dbReference>
<name>A0A5C6A1C4_9BACT</name>
<dbReference type="HAMAP" id="MF_00178">
    <property type="entry name" value="Lumazine_synth"/>
    <property type="match status" value="1"/>
</dbReference>
<dbReference type="CDD" id="cd09209">
    <property type="entry name" value="Lumazine_synthase-I"/>
    <property type="match status" value="1"/>
</dbReference>
<keyword evidence="5 7" id="KW-0808">Transferase</keyword>
<evidence type="ECO:0000256" key="1">
    <source>
        <dbReference type="ARBA" id="ARBA00004917"/>
    </source>
</evidence>
<gene>
    <name evidence="7 8" type="primary">ribH</name>
    <name evidence="8" type="ORF">Pla108_38630</name>
</gene>
<dbReference type="InterPro" id="IPR036467">
    <property type="entry name" value="LS/RS_sf"/>
</dbReference>
<proteinExistence type="inferred from homology"/>
<sequence>MPNLIEPATEVAKNARYAVVVAEWNRDDITQPLADGAVATLTGAGVPDDQIDVVWVPGAWEIPVVVQRLADTCRYGAIITLGAVIKGQTAHDHWINHGVTDALMRIATEHSLPVLFGVLMVDSREHAVARAGGAKGNKGAECAEAALRMVAILKSLPTS</sequence>
<dbReference type="InterPro" id="IPR034964">
    <property type="entry name" value="LS"/>
</dbReference>